<name>A0A4Y7RHG7_9FIRM</name>
<dbReference type="EMBL" id="QFGA01000001">
    <property type="protein sequence ID" value="TEB08241.1"/>
    <property type="molecule type" value="Genomic_DNA"/>
</dbReference>
<accession>A0A4Y7RHG7</accession>
<feature type="transmembrane region" description="Helical" evidence="1">
    <location>
        <begin position="214"/>
        <end position="236"/>
    </location>
</feature>
<feature type="transmembrane region" description="Helical" evidence="1">
    <location>
        <begin position="100"/>
        <end position="121"/>
    </location>
</feature>
<dbReference type="Proteomes" id="UP000298324">
    <property type="component" value="Unassembled WGS sequence"/>
</dbReference>
<evidence type="ECO:0000313" key="2">
    <source>
        <dbReference type="EMBL" id="TEB08241.1"/>
    </source>
</evidence>
<proteinExistence type="inferred from homology"/>
<keyword evidence="1" id="KW-1003">Cell membrane</keyword>
<dbReference type="AlphaFoldDB" id="A0A4Y7RHG7"/>
<dbReference type="RefSeq" id="WP_190239922.1">
    <property type="nucleotide sequence ID" value="NZ_QFGA01000001.1"/>
</dbReference>
<keyword evidence="1" id="KW-0961">Cell wall biogenesis/degradation</keyword>
<comment type="function">
    <text evidence="1">Involved in peptidoglycan biosynthesis. Transports lipid-linked peptidoglycan precursors from the inner to the outer leaflet of the cytoplasmic membrane.</text>
</comment>
<keyword evidence="1" id="KW-0573">Peptidoglycan synthesis</keyword>
<dbReference type="UniPathway" id="UPA00219"/>
<dbReference type="HAMAP" id="MF_02077">
    <property type="entry name" value="Amj_flippase"/>
    <property type="match status" value="1"/>
</dbReference>
<comment type="caution">
    <text evidence="2">The sequence shown here is derived from an EMBL/GenBank/DDBJ whole genome shotgun (WGS) entry which is preliminary data.</text>
</comment>
<dbReference type="GO" id="GO:0071555">
    <property type="term" value="P:cell wall organization"/>
    <property type="evidence" value="ECO:0007669"/>
    <property type="project" value="UniProtKB-KW"/>
</dbReference>
<protein>
    <recommendedName>
        <fullName evidence="1">Lipid II flippase Amj</fullName>
    </recommendedName>
</protein>
<keyword evidence="1" id="KW-1133">Transmembrane helix</keyword>
<gene>
    <name evidence="1" type="primary">amj</name>
    <name evidence="2" type="ORF">Psch_01796</name>
</gene>
<dbReference type="Pfam" id="PF10997">
    <property type="entry name" value="Amj"/>
    <property type="match status" value="1"/>
</dbReference>
<evidence type="ECO:0000256" key="1">
    <source>
        <dbReference type="HAMAP-Rule" id="MF_02077"/>
    </source>
</evidence>
<feature type="transmembrane region" description="Helical" evidence="1">
    <location>
        <begin position="181"/>
        <end position="202"/>
    </location>
</feature>
<sequence length="290" mass="31054">MERLLFVFLLTAFINLINTLTRSSRLSGVRTGSLATAISLFGVVYLAASFANTLQAPLLASTVELIIKNAYNQALGIAAAADATGTQVYQQALMGLNYKLRFVIAGASLGTVAGMLVIPSFVTSFANAINAFGRTGSVFKVIPLILVSLFKPGSGILKLRMSSLATLREIVTTRMTTPKSFLLWNLASYSLWTCNVLAGLYAGALYPEFRGTAVMMAAIVGNAAIVVNVMMVDPVLAKVTDAVARGEEKELELKQIVFYLAVSNLLGTILAQAIFEPVSRGLMLLTRWIS</sequence>
<keyword evidence="3" id="KW-1185">Reference proteome</keyword>
<reference evidence="2 3" key="1">
    <citation type="journal article" date="2018" name="Environ. Microbiol.">
        <title>Novel energy conservation strategies and behaviour of Pelotomaculum schinkii driving syntrophic propionate catabolism.</title>
        <authorList>
            <person name="Hidalgo-Ahumada C.A.P."/>
            <person name="Nobu M.K."/>
            <person name="Narihiro T."/>
            <person name="Tamaki H."/>
            <person name="Liu W.T."/>
            <person name="Kamagata Y."/>
            <person name="Stams A.J.M."/>
            <person name="Imachi H."/>
            <person name="Sousa D.Z."/>
        </authorList>
    </citation>
    <scope>NUCLEOTIDE SEQUENCE [LARGE SCALE GENOMIC DNA]</scope>
    <source>
        <strain evidence="2 3">HH</strain>
    </source>
</reference>
<dbReference type="GO" id="GO:0005886">
    <property type="term" value="C:plasma membrane"/>
    <property type="evidence" value="ECO:0007669"/>
    <property type="project" value="UniProtKB-SubCell"/>
</dbReference>
<evidence type="ECO:0000313" key="3">
    <source>
        <dbReference type="Proteomes" id="UP000298324"/>
    </source>
</evidence>
<comment type="pathway">
    <text evidence="1">Cell wall biogenesis; peptidoglycan biosynthesis.</text>
</comment>
<keyword evidence="1" id="KW-0472">Membrane</keyword>
<feature type="transmembrane region" description="Helical" evidence="1">
    <location>
        <begin position="256"/>
        <end position="275"/>
    </location>
</feature>
<comment type="caution">
    <text evidence="1">Lacks conserved residue(s) required for the propagation of feature annotation.</text>
</comment>
<dbReference type="GO" id="GO:0015648">
    <property type="term" value="F:lipid-linked peptidoglycan transporter activity"/>
    <property type="evidence" value="ECO:0007669"/>
    <property type="project" value="UniProtKB-UniRule"/>
</dbReference>
<keyword evidence="1" id="KW-0812">Transmembrane</keyword>
<comment type="subcellular location">
    <subcellularLocation>
        <location evidence="1">Cell membrane</location>
        <topology evidence="1">Multi-pass membrane protein</topology>
    </subcellularLocation>
</comment>
<dbReference type="GO" id="GO:0008360">
    <property type="term" value="P:regulation of cell shape"/>
    <property type="evidence" value="ECO:0007669"/>
    <property type="project" value="UniProtKB-KW"/>
</dbReference>
<dbReference type="InterPro" id="IPR021260">
    <property type="entry name" value="Amj"/>
</dbReference>
<comment type="similarity">
    <text evidence="1">Belongs to the Amj family.</text>
</comment>
<feature type="transmembrane region" description="Helical" evidence="1">
    <location>
        <begin position="33"/>
        <end position="51"/>
    </location>
</feature>
<keyword evidence="1" id="KW-0813">Transport</keyword>
<keyword evidence="1" id="KW-0133">Cell shape</keyword>
<organism evidence="2 3">
    <name type="scientific">Pelotomaculum schinkii</name>
    <dbReference type="NCBI Taxonomy" id="78350"/>
    <lineage>
        <taxon>Bacteria</taxon>
        <taxon>Bacillati</taxon>
        <taxon>Bacillota</taxon>
        <taxon>Clostridia</taxon>
        <taxon>Eubacteriales</taxon>
        <taxon>Desulfotomaculaceae</taxon>
        <taxon>Pelotomaculum</taxon>
    </lineage>
</organism>
<dbReference type="GO" id="GO:0009252">
    <property type="term" value="P:peptidoglycan biosynthetic process"/>
    <property type="evidence" value="ECO:0007669"/>
    <property type="project" value="UniProtKB-UniRule"/>
</dbReference>